<organism evidence="2">
    <name type="scientific">Cladocopium goreaui</name>
    <dbReference type="NCBI Taxonomy" id="2562237"/>
    <lineage>
        <taxon>Eukaryota</taxon>
        <taxon>Sar</taxon>
        <taxon>Alveolata</taxon>
        <taxon>Dinophyceae</taxon>
        <taxon>Suessiales</taxon>
        <taxon>Symbiodiniaceae</taxon>
        <taxon>Cladocopium</taxon>
    </lineage>
</organism>
<dbReference type="AlphaFoldDB" id="A0A9P1C2E8"/>
<keyword evidence="4" id="KW-1185">Reference proteome</keyword>
<name>A0A9P1C2E8_9DINO</name>
<evidence type="ECO:0000313" key="4">
    <source>
        <dbReference type="Proteomes" id="UP001152797"/>
    </source>
</evidence>
<protein>
    <submittedName>
        <fullName evidence="2">Uncharacterized protein</fullName>
    </submittedName>
</protein>
<reference evidence="2" key="1">
    <citation type="submission" date="2022-10" db="EMBL/GenBank/DDBJ databases">
        <authorList>
            <person name="Chen Y."/>
            <person name="Dougan E. K."/>
            <person name="Chan C."/>
            <person name="Rhodes N."/>
            <person name="Thang M."/>
        </authorList>
    </citation>
    <scope>NUCLEOTIDE SEQUENCE</scope>
</reference>
<comment type="caution">
    <text evidence="2">The sequence shown here is derived from an EMBL/GenBank/DDBJ whole genome shotgun (WGS) entry which is preliminary data.</text>
</comment>
<dbReference type="EMBL" id="CAMXCT030000835">
    <property type="protein sequence ID" value="CAL4771103.1"/>
    <property type="molecule type" value="Genomic_DNA"/>
</dbReference>
<reference evidence="3" key="2">
    <citation type="submission" date="2024-04" db="EMBL/GenBank/DDBJ databases">
        <authorList>
            <person name="Chen Y."/>
            <person name="Shah S."/>
            <person name="Dougan E. K."/>
            <person name="Thang M."/>
            <person name="Chan C."/>
        </authorList>
    </citation>
    <scope>NUCLEOTIDE SEQUENCE [LARGE SCALE GENOMIC DNA]</scope>
</reference>
<dbReference type="EMBL" id="CAMXCT020000835">
    <property type="protein sequence ID" value="CAL1137166.1"/>
    <property type="molecule type" value="Genomic_DNA"/>
</dbReference>
<feature type="non-terminal residue" evidence="2">
    <location>
        <position position="1"/>
    </location>
</feature>
<evidence type="ECO:0000313" key="3">
    <source>
        <dbReference type="EMBL" id="CAL1137166.1"/>
    </source>
</evidence>
<sequence length="265" mass="28895">MLTQDMTLYHSWVESYDKKEETNQKGIETVREAEGDHSQAAVAAAREDADGGKGNGKNGRPKPKPKPSTGPKTKTDEQLARAAVVKANSNLLEISQWRYKLESAGMAQAVAAAFVGQMEEEANKLRDAKSALESALSKGEALSDATVALSDANKAYHTASLQVRKNCDHSYADYLISSLGRGATSCAELQRAAQASVQEAQASGKVRDEDSISQYWRHTTQYGWHKRDHPGFAVKALLDGHRPSVDFEGKPLPSWLDRLKGKPIT</sequence>
<accession>A0A9P1C2E8</accession>
<dbReference type="Proteomes" id="UP001152797">
    <property type="component" value="Unassembled WGS sequence"/>
</dbReference>
<proteinExistence type="predicted"/>
<evidence type="ECO:0000313" key="2">
    <source>
        <dbReference type="EMBL" id="CAI3983791.1"/>
    </source>
</evidence>
<gene>
    <name evidence="2" type="ORF">C1SCF055_LOCUS11374</name>
</gene>
<evidence type="ECO:0000256" key="1">
    <source>
        <dbReference type="SAM" id="MobiDB-lite"/>
    </source>
</evidence>
<feature type="region of interest" description="Disordered" evidence="1">
    <location>
        <begin position="31"/>
        <end position="76"/>
    </location>
</feature>
<dbReference type="EMBL" id="CAMXCT010000835">
    <property type="protein sequence ID" value="CAI3983791.1"/>
    <property type="molecule type" value="Genomic_DNA"/>
</dbReference>